<protein>
    <submittedName>
        <fullName evidence="1">Uncharacterized protein</fullName>
    </submittedName>
</protein>
<dbReference type="AlphaFoldDB" id="A0A1B7NRY1"/>
<dbReference type="OrthoDB" id="10355772at2759"/>
<sequence length="173" mass="20483">MWRKRSNDPPFENPADFLFEHVDNQLRNETLEHLEGFNHVADAAKFKEITIIHVRTIDRYLSNNNIDVSELDRYRGPDGGQSKWWPNKFRDTRPEGLYKPELSMINTYIFLHVLRTNGIPVSQLRHQTEEKLKNMHDDDRAIIEDAYERRSKAEAFEKEMQEKAAALDTLKKE</sequence>
<dbReference type="EMBL" id="LGUA01000985">
    <property type="protein sequence ID" value="OAX79538.1"/>
    <property type="molecule type" value="Genomic_DNA"/>
</dbReference>
<gene>
    <name evidence="1" type="ORF">ACJ72_06139</name>
</gene>
<keyword evidence="2" id="KW-1185">Reference proteome</keyword>
<proteinExistence type="predicted"/>
<evidence type="ECO:0000313" key="2">
    <source>
        <dbReference type="Proteomes" id="UP000091918"/>
    </source>
</evidence>
<accession>A0A1B7NRY1</accession>
<evidence type="ECO:0000313" key="1">
    <source>
        <dbReference type="EMBL" id="OAX79538.1"/>
    </source>
</evidence>
<reference evidence="1 2" key="1">
    <citation type="submission" date="2015-07" db="EMBL/GenBank/DDBJ databases">
        <title>Emmonsia species relationships and genome sequence.</title>
        <authorList>
            <person name="Cuomo C.A."/>
            <person name="Schwartz I.S."/>
            <person name="Kenyon C."/>
            <person name="de Hoog G.S."/>
            <person name="Govender N.P."/>
            <person name="Botha A."/>
            <person name="Moreno L."/>
            <person name="de Vries M."/>
            <person name="Munoz J.F."/>
            <person name="Stielow J.B."/>
        </authorList>
    </citation>
    <scope>NUCLEOTIDE SEQUENCE [LARGE SCALE GENOMIC DNA]</scope>
    <source>
        <strain evidence="1 2">CBS 136260</strain>
    </source>
</reference>
<comment type="caution">
    <text evidence="1">The sequence shown here is derived from an EMBL/GenBank/DDBJ whole genome shotgun (WGS) entry which is preliminary data.</text>
</comment>
<name>A0A1B7NRY1_9EURO</name>
<organism evidence="1 2">
    <name type="scientific">Emergomyces africanus</name>
    <dbReference type="NCBI Taxonomy" id="1955775"/>
    <lineage>
        <taxon>Eukaryota</taxon>
        <taxon>Fungi</taxon>
        <taxon>Dikarya</taxon>
        <taxon>Ascomycota</taxon>
        <taxon>Pezizomycotina</taxon>
        <taxon>Eurotiomycetes</taxon>
        <taxon>Eurotiomycetidae</taxon>
        <taxon>Onygenales</taxon>
        <taxon>Ajellomycetaceae</taxon>
        <taxon>Emergomyces</taxon>
    </lineage>
</organism>
<dbReference type="Proteomes" id="UP000091918">
    <property type="component" value="Unassembled WGS sequence"/>
</dbReference>